<dbReference type="Proteomes" id="UP000708208">
    <property type="component" value="Unassembled WGS sequence"/>
</dbReference>
<name>A0A8J2LGZ6_9HEXA</name>
<comment type="caution">
    <text evidence="3">The sequence shown here is derived from an EMBL/GenBank/DDBJ whole genome shotgun (WGS) entry which is preliminary data.</text>
</comment>
<dbReference type="EMBL" id="CAJVCH010526880">
    <property type="protein sequence ID" value="CAG7822604.1"/>
    <property type="molecule type" value="Genomic_DNA"/>
</dbReference>
<gene>
    <name evidence="3" type="ORF">AFUS01_LOCUS32866</name>
</gene>
<feature type="compositionally biased region" description="Basic and acidic residues" evidence="2">
    <location>
        <begin position="187"/>
        <end position="196"/>
    </location>
</feature>
<keyword evidence="1" id="KW-0175">Coiled coil</keyword>
<organism evidence="3 4">
    <name type="scientific">Allacma fusca</name>
    <dbReference type="NCBI Taxonomy" id="39272"/>
    <lineage>
        <taxon>Eukaryota</taxon>
        <taxon>Metazoa</taxon>
        <taxon>Ecdysozoa</taxon>
        <taxon>Arthropoda</taxon>
        <taxon>Hexapoda</taxon>
        <taxon>Collembola</taxon>
        <taxon>Symphypleona</taxon>
        <taxon>Sminthuridae</taxon>
        <taxon>Allacma</taxon>
    </lineage>
</organism>
<feature type="coiled-coil region" evidence="1">
    <location>
        <begin position="111"/>
        <end position="156"/>
    </location>
</feature>
<dbReference type="AlphaFoldDB" id="A0A8J2LGZ6"/>
<reference evidence="3" key="1">
    <citation type="submission" date="2021-06" db="EMBL/GenBank/DDBJ databases">
        <authorList>
            <person name="Hodson N. C."/>
            <person name="Mongue J. A."/>
            <person name="Jaron S. K."/>
        </authorList>
    </citation>
    <scope>NUCLEOTIDE SEQUENCE</scope>
</reference>
<evidence type="ECO:0000256" key="1">
    <source>
        <dbReference type="SAM" id="Coils"/>
    </source>
</evidence>
<feature type="compositionally biased region" description="Acidic residues" evidence="2">
    <location>
        <begin position="223"/>
        <end position="236"/>
    </location>
</feature>
<feature type="compositionally biased region" description="Polar residues" evidence="2">
    <location>
        <begin position="197"/>
        <end position="208"/>
    </location>
</feature>
<evidence type="ECO:0000313" key="3">
    <source>
        <dbReference type="EMBL" id="CAG7822604.1"/>
    </source>
</evidence>
<evidence type="ECO:0000313" key="4">
    <source>
        <dbReference type="Proteomes" id="UP000708208"/>
    </source>
</evidence>
<sequence>MKSGVTLIFAKKFLIWNDITKKTEGSMGKTALSCFQGLGRYSSVVVLPTCSYLIKSDLYVQLRLREKILLIIIREIILNTITLTNSNNPPTSLLKRITRRLRIIMDIPESLVAMNKRLSEKAQLIERQNEELLSKLLNAKMELESMNRALMRIEANCLEADGILNAGKQFTPSLNMLPSLNLPPHFTSEEIMRNDPDNSSYANSSQNMADELSHTDEATSTTECEDELSPDTETDDSLSSVDDRYTHFVKGKCNVMKLDH</sequence>
<keyword evidence="4" id="KW-1185">Reference proteome</keyword>
<evidence type="ECO:0000256" key="2">
    <source>
        <dbReference type="SAM" id="MobiDB-lite"/>
    </source>
</evidence>
<protein>
    <submittedName>
        <fullName evidence="3">Uncharacterized protein</fullName>
    </submittedName>
</protein>
<proteinExistence type="predicted"/>
<feature type="region of interest" description="Disordered" evidence="2">
    <location>
        <begin position="187"/>
        <end position="241"/>
    </location>
</feature>
<accession>A0A8J2LGZ6</accession>